<dbReference type="SMART" id="SM00584">
    <property type="entry name" value="TLDc"/>
    <property type="match status" value="1"/>
</dbReference>
<dbReference type="GO" id="GO:0005634">
    <property type="term" value="C:nucleus"/>
    <property type="evidence" value="ECO:0007669"/>
    <property type="project" value="TreeGrafter"/>
</dbReference>
<sequence>MYSLIKGYISSANEEEEKDPQIRSKAVEKPQTKAKKAFRSTRSRSESSARYLSWENVSFLGGEIRKSVVKGFQWITYPSLEYEMSSKVKRKPPQGTKEYLIALRFNTTPSELTRINKLSSRMLFPGQSLFVPDDQGDKSVIKEPPSEPVVKPPLPLSNKENDQIAQANGDHETVKLTKDVSWEEEEEEGIANGVLLITPHSVMFKPNVSDPLVMDRGQDTYSIATRMTSVTSAAMYTDIAAMAIHDPLKPGRFYLDAATAQSLSRQNSIDAETTSTSTCGNVGTCLKDISEVSLSSKENDKSYTEGDLTDGGQKHADTYICSLTDGGQKHAFDADTYICSPSENAISDSEDVKTIVHEVLNNLINQIADYELSHLNKKAESVKESTVKPVLLQDIYNTRDAHSMSPTSEDSGIGCSVNQNEESKDQELAHRPEHGHDCLHEASEDQAAMSDGRVEIDDNEVSYSNSEQSLFSALSSNVKYWLGQGGYDKSARSIGVYTTLKVPICIMVERTFGIEISNEGNTGLLSPRQDDSDDSEMSPQDSHAMEEEGLNLVESFYSENPYQGSHPPLTKTRSEGDVTKVKRGFYGFKTKPGKAAKLNRILPSRTVGHCWELVYSTFQHGFSLSTLYRKMEVYDSPVLLGSPFCTSLTATQSSGNFGLWLDEDLYHGSSHPCSTFSSSQLSSQEDFLCSGLEAWTFV</sequence>
<dbReference type="InterPro" id="IPR006571">
    <property type="entry name" value="TLDc_dom"/>
</dbReference>
<feature type="compositionally biased region" description="Basic residues" evidence="5">
    <location>
        <begin position="32"/>
        <end position="42"/>
    </location>
</feature>
<organism evidence="7 8">
    <name type="scientific">Acropora cervicornis</name>
    <name type="common">Staghorn coral</name>
    <dbReference type="NCBI Taxonomy" id="6130"/>
    <lineage>
        <taxon>Eukaryota</taxon>
        <taxon>Metazoa</taxon>
        <taxon>Cnidaria</taxon>
        <taxon>Anthozoa</taxon>
        <taxon>Hexacorallia</taxon>
        <taxon>Scleractinia</taxon>
        <taxon>Astrocoeniina</taxon>
        <taxon>Acroporidae</taxon>
        <taxon>Acropora</taxon>
    </lineage>
</organism>
<evidence type="ECO:0000313" key="8">
    <source>
        <dbReference type="Proteomes" id="UP001249851"/>
    </source>
</evidence>
<gene>
    <name evidence="7" type="ORF">P5673_021568</name>
</gene>
<accession>A0AAD9Q860</accession>
<evidence type="ECO:0000259" key="6">
    <source>
        <dbReference type="SMART" id="SM00584"/>
    </source>
</evidence>
<keyword evidence="3" id="KW-0496">Mitochondrion</keyword>
<protein>
    <recommendedName>
        <fullName evidence="4">Oxidation resistance protein 1</fullName>
    </recommendedName>
</protein>
<dbReference type="Pfam" id="PF01476">
    <property type="entry name" value="LysM"/>
    <property type="match status" value="1"/>
</dbReference>
<feature type="compositionally biased region" description="Polar residues" evidence="5">
    <location>
        <begin position="404"/>
        <end position="420"/>
    </location>
</feature>
<dbReference type="AlphaFoldDB" id="A0AAD9Q860"/>
<evidence type="ECO:0000256" key="2">
    <source>
        <dbReference type="ARBA" id="ARBA00009540"/>
    </source>
</evidence>
<evidence type="ECO:0000313" key="7">
    <source>
        <dbReference type="EMBL" id="KAK2556344.1"/>
    </source>
</evidence>
<comment type="caution">
    <text evidence="7">The sequence shown here is derived from an EMBL/GenBank/DDBJ whole genome shotgun (WGS) entry which is preliminary data.</text>
</comment>
<dbReference type="Gene3D" id="3.10.350.10">
    <property type="entry name" value="LysM domain"/>
    <property type="match status" value="1"/>
</dbReference>
<dbReference type="SUPFAM" id="SSF54106">
    <property type="entry name" value="LysM domain"/>
    <property type="match status" value="1"/>
</dbReference>
<keyword evidence="7" id="KW-0675">Receptor</keyword>
<evidence type="ECO:0000256" key="5">
    <source>
        <dbReference type="SAM" id="MobiDB-lite"/>
    </source>
</evidence>
<feature type="compositionally biased region" description="Basic and acidic residues" evidence="5">
    <location>
        <begin position="19"/>
        <end position="31"/>
    </location>
</feature>
<reference evidence="7" key="2">
    <citation type="journal article" date="2023" name="Science">
        <title>Genomic signatures of disease resistance in endangered staghorn corals.</title>
        <authorList>
            <person name="Vollmer S.V."/>
            <person name="Selwyn J.D."/>
            <person name="Despard B.A."/>
            <person name="Roesel C.L."/>
        </authorList>
    </citation>
    <scope>NUCLEOTIDE SEQUENCE</scope>
    <source>
        <strain evidence="7">K2</strain>
    </source>
</reference>
<comment type="similarity">
    <text evidence="2">Belongs to the OXR1 family.</text>
</comment>
<name>A0AAD9Q860_ACRCE</name>
<keyword evidence="8" id="KW-1185">Reference proteome</keyword>
<dbReference type="Proteomes" id="UP001249851">
    <property type="component" value="Unassembled WGS sequence"/>
</dbReference>
<dbReference type="Pfam" id="PF07534">
    <property type="entry name" value="TLD"/>
    <property type="match status" value="2"/>
</dbReference>
<dbReference type="InterPro" id="IPR036779">
    <property type="entry name" value="LysM_dom_sf"/>
</dbReference>
<evidence type="ECO:0000256" key="1">
    <source>
        <dbReference type="ARBA" id="ARBA00004173"/>
    </source>
</evidence>
<feature type="region of interest" description="Disordered" evidence="5">
    <location>
        <begin position="13"/>
        <end position="44"/>
    </location>
</feature>
<proteinExistence type="inferred from homology"/>
<dbReference type="GO" id="GO:0006979">
    <property type="term" value="P:response to oxidative stress"/>
    <property type="evidence" value="ECO:0007669"/>
    <property type="project" value="TreeGrafter"/>
</dbReference>
<dbReference type="PANTHER" id="PTHR23354:SF62">
    <property type="entry name" value="MUSTARD, ISOFORM V"/>
    <property type="match status" value="1"/>
</dbReference>
<reference evidence="7" key="1">
    <citation type="journal article" date="2023" name="G3 (Bethesda)">
        <title>Whole genome assembly and annotation of the endangered Caribbean coral Acropora cervicornis.</title>
        <authorList>
            <person name="Selwyn J.D."/>
            <person name="Vollmer S.V."/>
        </authorList>
    </citation>
    <scope>NUCLEOTIDE SEQUENCE</scope>
    <source>
        <strain evidence="7">K2</strain>
    </source>
</reference>
<dbReference type="EMBL" id="JARQWQ010000056">
    <property type="protein sequence ID" value="KAK2556344.1"/>
    <property type="molecule type" value="Genomic_DNA"/>
</dbReference>
<dbReference type="PANTHER" id="PTHR23354">
    <property type="entry name" value="NUCLEOLAR PROTEIN 7/ESTROGEN RECEPTOR COACTIVATOR-RELATED"/>
    <property type="match status" value="1"/>
</dbReference>
<evidence type="ECO:0000256" key="3">
    <source>
        <dbReference type="ARBA" id="ARBA00023128"/>
    </source>
</evidence>
<comment type="subcellular location">
    <subcellularLocation>
        <location evidence="1">Mitochondrion</location>
    </subcellularLocation>
</comment>
<feature type="region of interest" description="Disordered" evidence="5">
    <location>
        <begin position="518"/>
        <end position="545"/>
    </location>
</feature>
<feature type="domain" description="TLDc" evidence="6">
    <location>
        <begin position="590"/>
        <end position="698"/>
    </location>
</feature>
<dbReference type="InterPro" id="IPR018392">
    <property type="entry name" value="LysM"/>
</dbReference>
<evidence type="ECO:0000256" key="4">
    <source>
        <dbReference type="ARBA" id="ARBA00040604"/>
    </source>
</evidence>
<feature type="region of interest" description="Disordered" evidence="5">
    <location>
        <begin position="402"/>
        <end position="422"/>
    </location>
</feature>
<dbReference type="GO" id="GO:0005739">
    <property type="term" value="C:mitochondrion"/>
    <property type="evidence" value="ECO:0007669"/>
    <property type="project" value="UniProtKB-SubCell"/>
</dbReference>